<dbReference type="SUPFAM" id="SSF54826">
    <property type="entry name" value="Enolase N-terminal domain-like"/>
    <property type="match status" value="1"/>
</dbReference>
<dbReference type="GO" id="GO:0016855">
    <property type="term" value="F:racemase and epimerase activity, acting on amino acids and derivatives"/>
    <property type="evidence" value="ECO:0007669"/>
    <property type="project" value="UniProtKB-UniRule"/>
</dbReference>
<dbReference type="InterPro" id="IPR029017">
    <property type="entry name" value="Enolase-like_N"/>
</dbReference>
<keyword evidence="10" id="KW-1185">Reference proteome</keyword>
<evidence type="ECO:0000313" key="9">
    <source>
        <dbReference type="EMBL" id="PSK94679.1"/>
    </source>
</evidence>
<evidence type="ECO:0000256" key="7">
    <source>
        <dbReference type="RuleBase" id="RU366006"/>
    </source>
</evidence>
<organism evidence="9 10">
    <name type="scientific">Taibaiella chishuiensis</name>
    <dbReference type="NCBI Taxonomy" id="1434707"/>
    <lineage>
        <taxon>Bacteria</taxon>
        <taxon>Pseudomonadati</taxon>
        <taxon>Bacteroidota</taxon>
        <taxon>Chitinophagia</taxon>
        <taxon>Chitinophagales</taxon>
        <taxon>Chitinophagaceae</taxon>
        <taxon>Taibaiella</taxon>
    </lineage>
</organism>
<evidence type="ECO:0000256" key="3">
    <source>
        <dbReference type="ARBA" id="ARBA00022842"/>
    </source>
</evidence>
<evidence type="ECO:0000256" key="5">
    <source>
        <dbReference type="PIRSR" id="PIRSR634603-1"/>
    </source>
</evidence>
<dbReference type="InterPro" id="IPR013342">
    <property type="entry name" value="Mandelate_racemase_C"/>
</dbReference>
<dbReference type="Pfam" id="PF13378">
    <property type="entry name" value="MR_MLE_C"/>
    <property type="match status" value="1"/>
</dbReference>
<evidence type="ECO:0000256" key="1">
    <source>
        <dbReference type="ARBA" id="ARBA00008031"/>
    </source>
</evidence>
<dbReference type="SMART" id="SM00922">
    <property type="entry name" value="MR_MLE"/>
    <property type="match status" value="1"/>
</dbReference>
<reference evidence="9 10" key="1">
    <citation type="submission" date="2018-03" db="EMBL/GenBank/DDBJ databases">
        <title>Genomic Encyclopedia of Type Strains, Phase III (KMG-III): the genomes of soil and plant-associated and newly described type strains.</title>
        <authorList>
            <person name="Whitman W."/>
        </authorList>
    </citation>
    <scope>NUCLEOTIDE SEQUENCE [LARGE SCALE GENOMIC DNA]</scope>
    <source>
        <strain evidence="9 10">CGMCC 1.12700</strain>
    </source>
</reference>
<feature type="binding site" evidence="6">
    <location>
        <position position="205"/>
    </location>
    <ligand>
        <name>Mg(2+)</name>
        <dbReference type="ChEBI" id="CHEBI:18420"/>
    </ligand>
</feature>
<dbReference type="EC" id="5.1.1.-" evidence="7"/>
<dbReference type="Gene3D" id="3.20.20.120">
    <property type="entry name" value="Enolase-like C-terminal domain"/>
    <property type="match status" value="1"/>
</dbReference>
<keyword evidence="4 7" id="KW-0413">Isomerase</keyword>
<dbReference type="InterPro" id="IPR034603">
    <property type="entry name" value="Dipeptide_epimerase"/>
</dbReference>
<dbReference type="InterPro" id="IPR036849">
    <property type="entry name" value="Enolase-like_C_sf"/>
</dbReference>
<dbReference type="RefSeq" id="WP_106521370.1">
    <property type="nucleotide sequence ID" value="NZ_PYGD01000001.1"/>
</dbReference>
<feature type="domain" description="Mandelate racemase/muconate lactonizing enzyme C-terminal" evidence="8">
    <location>
        <begin position="137"/>
        <end position="226"/>
    </location>
</feature>
<dbReference type="InterPro" id="IPR029065">
    <property type="entry name" value="Enolase_C-like"/>
</dbReference>
<comment type="similarity">
    <text evidence="1 7">Belongs to the mandelate racemase/muconate lactonizing enzyme family.</text>
</comment>
<feature type="binding site" evidence="6">
    <location>
        <position position="179"/>
    </location>
    <ligand>
        <name>Mg(2+)</name>
        <dbReference type="ChEBI" id="CHEBI:18420"/>
    </ligand>
</feature>
<protein>
    <recommendedName>
        <fullName evidence="7">Dipeptide epimerase</fullName>
        <ecNumber evidence="7">5.1.1.-</ecNumber>
    </recommendedName>
</protein>
<evidence type="ECO:0000256" key="2">
    <source>
        <dbReference type="ARBA" id="ARBA00022723"/>
    </source>
</evidence>
<dbReference type="PANTHER" id="PTHR48080:SF3">
    <property type="entry name" value="ENOLASE SUPERFAMILY MEMBER DDB_G0284701"/>
    <property type="match status" value="1"/>
</dbReference>
<dbReference type="AlphaFoldDB" id="A0A2P8DBT6"/>
<proteinExistence type="inferred from homology"/>
<dbReference type="SUPFAM" id="SSF51604">
    <property type="entry name" value="Enolase C-terminal domain-like"/>
    <property type="match status" value="1"/>
</dbReference>
<name>A0A2P8DBT6_9BACT</name>
<dbReference type="OrthoDB" id="9775391at2"/>
<evidence type="ECO:0000256" key="6">
    <source>
        <dbReference type="PIRSR" id="PIRSR634603-3"/>
    </source>
</evidence>
<dbReference type="CDD" id="cd03319">
    <property type="entry name" value="L-Ala-DL-Glu_epimerase"/>
    <property type="match status" value="1"/>
</dbReference>
<dbReference type="EMBL" id="PYGD01000001">
    <property type="protein sequence ID" value="PSK94679.1"/>
    <property type="molecule type" value="Genomic_DNA"/>
</dbReference>
<accession>A0A2P8DBT6</accession>
<dbReference type="InterPro" id="IPR034593">
    <property type="entry name" value="DgoD-like"/>
</dbReference>
<gene>
    <name evidence="9" type="ORF">B0I18_101839</name>
</gene>
<sequence>MLQLNYQVQDLAFEYPFAISKGLKTHQPGLLVSLGLGRLRGHGETTAIGYYNVNVEDMIVLLEKNRQVTERYALSSPERFWHFLHHLLPGHNFLISALDMAGWDLWAQLNRRPLFAMLGLQWGPTPLTDYTIGLNSPEEIAERVKARPWPIYKLKVGSENDLPALEALRKATDSIIRIDANEGWTLEQARVILPYLEAWQIELIEQPLHREDTEGLKALRELTTIPLIADEACREEKDLDACLALYDGINIKLSKCGGITPALRMIRKIKEAGKKVMLGGMCESITGATTLAHLLPLADYADIDGPLLLKENTGQGLIYDAGKMILPQRTGSGVIL</sequence>
<dbReference type="PANTHER" id="PTHR48080">
    <property type="entry name" value="D-GALACTONATE DEHYDRATASE-RELATED"/>
    <property type="match status" value="1"/>
</dbReference>
<dbReference type="Gene3D" id="3.30.390.10">
    <property type="entry name" value="Enolase-like, N-terminal domain"/>
    <property type="match status" value="1"/>
</dbReference>
<dbReference type="GO" id="GO:0000287">
    <property type="term" value="F:magnesium ion binding"/>
    <property type="evidence" value="ECO:0007669"/>
    <property type="project" value="UniProtKB-ARBA"/>
</dbReference>
<feature type="active site" description="Proton acceptor; specific for (S)-substrate epimerization" evidence="5">
    <location>
        <position position="252"/>
    </location>
</feature>
<comment type="caution">
    <text evidence="9">The sequence shown here is derived from an EMBL/GenBank/DDBJ whole genome shotgun (WGS) entry which is preliminary data.</text>
</comment>
<evidence type="ECO:0000256" key="4">
    <source>
        <dbReference type="ARBA" id="ARBA00023235"/>
    </source>
</evidence>
<keyword evidence="3 6" id="KW-0460">Magnesium</keyword>
<dbReference type="SFLD" id="SFLDG00180">
    <property type="entry name" value="muconate_cycloisomerase"/>
    <property type="match status" value="1"/>
</dbReference>
<feature type="active site" description="Proton acceptor; specific for (R)-substrate epimerization" evidence="5">
    <location>
        <position position="155"/>
    </location>
</feature>
<keyword evidence="2 6" id="KW-0479">Metal-binding</keyword>
<dbReference type="Proteomes" id="UP000240572">
    <property type="component" value="Unassembled WGS sequence"/>
</dbReference>
<dbReference type="InterPro" id="IPR018110">
    <property type="entry name" value="Mandel_Rmase/mucon_lact_enz_CS"/>
</dbReference>
<dbReference type="SFLD" id="SFLDS00001">
    <property type="entry name" value="Enolase"/>
    <property type="match status" value="1"/>
</dbReference>
<evidence type="ECO:0000313" key="10">
    <source>
        <dbReference type="Proteomes" id="UP000240572"/>
    </source>
</evidence>
<feature type="binding site" evidence="6">
    <location>
        <position position="230"/>
    </location>
    <ligand>
        <name>Mg(2+)</name>
        <dbReference type="ChEBI" id="CHEBI:18420"/>
    </ligand>
</feature>
<dbReference type="GO" id="GO:0009063">
    <property type="term" value="P:amino acid catabolic process"/>
    <property type="evidence" value="ECO:0007669"/>
    <property type="project" value="InterPro"/>
</dbReference>
<comment type="cofactor">
    <cofactor evidence="6 7">
        <name>Mg(2+)</name>
        <dbReference type="ChEBI" id="CHEBI:18420"/>
    </cofactor>
    <text evidence="6 7">Binds 1 Mg(2+) ion per subunit.</text>
</comment>
<dbReference type="PROSITE" id="PS00909">
    <property type="entry name" value="MR_MLE_2"/>
    <property type="match status" value="1"/>
</dbReference>
<evidence type="ECO:0000259" key="8">
    <source>
        <dbReference type="SMART" id="SM00922"/>
    </source>
</evidence>